<dbReference type="SMART" id="SM01245">
    <property type="entry name" value="Jag_N"/>
    <property type="match status" value="1"/>
</dbReference>
<evidence type="ECO:0000259" key="7">
    <source>
        <dbReference type="PROSITE" id="PS51061"/>
    </source>
</evidence>
<evidence type="ECO:0000256" key="5">
    <source>
        <dbReference type="ARBA" id="ARBA00023316"/>
    </source>
</evidence>
<dbReference type="Pfam" id="PF14804">
    <property type="entry name" value="Jag_N"/>
    <property type="match status" value="1"/>
</dbReference>
<evidence type="ECO:0000256" key="6">
    <source>
        <dbReference type="HAMAP-Rule" id="MF_00867"/>
    </source>
</evidence>
<sequence>MKSIDVIGKTVDEALEKALNQLNVTKDKVEVDIIDEGYRGLFKFIGGKPAKIKVTLKADYKDEAREFLNNILRCMNVNADVNINDDKDSVYIELLGEKMGSVIGYRGETLDALQYLVSLVINKNHEQPYRRVILDAENYRKKREETLKRVAEKTAYKVRKSRRSFKLEPMNPYERRIIHSALQNYVDIKTFSEGEEPFRRIVVDIKRN</sequence>
<dbReference type="SUPFAM" id="SSF82708">
    <property type="entry name" value="R3H domain"/>
    <property type="match status" value="1"/>
</dbReference>
<dbReference type="Pfam" id="PF01424">
    <property type="entry name" value="R3H"/>
    <property type="match status" value="1"/>
</dbReference>
<gene>
    <name evidence="6" type="primary">khpB</name>
    <name evidence="6" type="synonym">eloR</name>
    <name evidence="8" type="ORF">H9661_17195</name>
</gene>
<dbReference type="RefSeq" id="WP_143318194.1">
    <property type="nucleotide sequence ID" value="NZ_JACSRA010000035.1"/>
</dbReference>
<comment type="caution">
    <text evidence="8">The sequence shown here is derived from an EMBL/GenBank/DDBJ whole genome shotgun (WGS) entry which is preliminary data.</text>
</comment>
<evidence type="ECO:0000256" key="2">
    <source>
        <dbReference type="ARBA" id="ARBA00022884"/>
    </source>
</evidence>
<dbReference type="Proteomes" id="UP000627781">
    <property type="component" value="Unassembled WGS sequence"/>
</dbReference>
<dbReference type="PANTHER" id="PTHR35800:SF1">
    <property type="entry name" value="RNA-BINDING PROTEIN KHPB"/>
    <property type="match status" value="1"/>
</dbReference>
<evidence type="ECO:0000313" key="9">
    <source>
        <dbReference type="Proteomes" id="UP000627781"/>
    </source>
</evidence>
<comment type="domain">
    <text evidence="6">Has an N-terminal Jag-N domain and 2 RNA-binding domains (KH and R3H).</text>
</comment>
<dbReference type="HAMAP" id="MF_00867">
    <property type="entry name" value="KhpB"/>
    <property type="match status" value="1"/>
</dbReference>
<dbReference type="Gene3D" id="3.30.1370.50">
    <property type="entry name" value="R3H-like domain"/>
    <property type="match status" value="1"/>
</dbReference>
<evidence type="ECO:0000256" key="3">
    <source>
        <dbReference type="ARBA" id="ARBA00022960"/>
    </source>
</evidence>
<accession>A0ABR8PY43</accession>
<keyword evidence="2 6" id="KW-0694">RNA-binding</keyword>
<name>A0ABR8PY43_9CLOT</name>
<comment type="function">
    <text evidence="6">A probable RNA chaperone. Forms a complex with KhpA which binds to cellular RNA and controls its expression. Plays a role in peptidoglycan (PG) homeostasis and cell length regulation.</text>
</comment>
<dbReference type="InterPro" id="IPR038008">
    <property type="entry name" value="Jag_KH"/>
</dbReference>
<dbReference type="InterPro" id="IPR036867">
    <property type="entry name" value="R3H_dom_sf"/>
</dbReference>
<dbReference type="InterPro" id="IPR001374">
    <property type="entry name" value="R3H_dom"/>
</dbReference>
<organism evidence="8 9">
    <name type="scientific">Clostridium cibarium</name>
    <dbReference type="NCBI Taxonomy" id="2762247"/>
    <lineage>
        <taxon>Bacteria</taxon>
        <taxon>Bacillati</taxon>
        <taxon>Bacillota</taxon>
        <taxon>Clostridia</taxon>
        <taxon>Eubacteriales</taxon>
        <taxon>Clostridiaceae</taxon>
        <taxon>Clostridium</taxon>
    </lineage>
</organism>
<keyword evidence="9" id="KW-1185">Reference proteome</keyword>
<feature type="domain" description="R3H" evidence="7">
    <location>
        <begin position="141"/>
        <end position="207"/>
    </location>
</feature>
<keyword evidence="1 6" id="KW-0963">Cytoplasm</keyword>
<keyword evidence="3 6" id="KW-0133">Cell shape</keyword>
<dbReference type="InterPro" id="IPR032782">
    <property type="entry name" value="KhpB_N"/>
</dbReference>
<dbReference type="CDD" id="cd02414">
    <property type="entry name" value="KH-II_Jag"/>
    <property type="match status" value="1"/>
</dbReference>
<comment type="subunit">
    <text evidence="6">Forms a complex with KhpA.</text>
</comment>
<dbReference type="Pfam" id="PF13083">
    <property type="entry name" value="KH_KhpA-B"/>
    <property type="match status" value="1"/>
</dbReference>
<comment type="subcellular location">
    <subcellularLocation>
        <location evidence="6">Cytoplasm</location>
    </subcellularLocation>
</comment>
<dbReference type="InterPro" id="IPR038247">
    <property type="entry name" value="Jag_N_dom_sf"/>
</dbReference>
<reference evidence="8 9" key="1">
    <citation type="submission" date="2020-08" db="EMBL/GenBank/DDBJ databases">
        <title>A Genomic Blueprint of the Chicken Gut Microbiome.</title>
        <authorList>
            <person name="Gilroy R."/>
            <person name="Ravi A."/>
            <person name="Getino M."/>
            <person name="Pursley I."/>
            <person name="Horton D.L."/>
            <person name="Alikhan N.-F."/>
            <person name="Baker D."/>
            <person name="Gharbi K."/>
            <person name="Hall N."/>
            <person name="Watson M."/>
            <person name="Adriaenssens E.M."/>
            <person name="Foster-Nyarko E."/>
            <person name="Jarju S."/>
            <person name="Secka A."/>
            <person name="Antonio M."/>
            <person name="Oren A."/>
            <person name="Chaudhuri R."/>
            <person name="La Ragione R.M."/>
            <person name="Hildebrand F."/>
            <person name="Pallen M.J."/>
        </authorList>
    </citation>
    <scope>NUCLEOTIDE SEQUENCE [LARGE SCALE GENOMIC DNA]</scope>
    <source>
        <strain evidence="8 9">Sa3CVN1</strain>
    </source>
</reference>
<dbReference type="InterPro" id="IPR039247">
    <property type="entry name" value="KhpB"/>
</dbReference>
<dbReference type="EMBL" id="JACSRA010000035">
    <property type="protein sequence ID" value="MBD7913091.1"/>
    <property type="molecule type" value="Genomic_DNA"/>
</dbReference>
<dbReference type="InterPro" id="IPR015946">
    <property type="entry name" value="KH_dom-like_a/b"/>
</dbReference>
<dbReference type="InterPro" id="IPR034079">
    <property type="entry name" value="R3H_KhpB"/>
</dbReference>
<evidence type="ECO:0000313" key="8">
    <source>
        <dbReference type="EMBL" id="MBD7913091.1"/>
    </source>
</evidence>
<dbReference type="NCBIfam" id="NF041568">
    <property type="entry name" value="Jag_EloR"/>
    <property type="match status" value="1"/>
</dbReference>
<dbReference type="Gene3D" id="3.30.300.20">
    <property type="match status" value="1"/>
</dbReference>
<feature type="region of interest" description="Jag_N domain" evidence="6">
    <location>
        <begin position="5"/>
        <end position="55"/>
    </location>
</feature>
<comment type="similarity">
    <text evidence="6">Belongs to the KhpB RNA-binding protein family.</text>
</comment>
<dbReference type="SMART" id="SM00393">
    <property type="entry name" value="R3H"/>
    <property type="match status" value="1"/>
</dbReference>
<protein>
    <recommendedName>
        <fullName evidence="6">RNA-binding protein KhpB</fullName>
    </recommendedName>
    <alternativeName>
        <fullName evidence="6">RNA-binding protein EloR</fullName>
    </alternativeName>
</protein>
<keyword evidence="4 6" id="KW-0143">Chaperone</keyword>
<dbReference type="CDD" id="cd02644">
    <property type="entry name" value="R3H_jag"/>
    <property type="match status" value="1"/>
</dbReference>
<proteinExistence type="inferred from homology"/>
<evidence type="ECO:0000256" key="4">
    <source>
        <dbReference type="ARBA" id="ARBA00023186"/>
    </source>
</evidence>
<dbReference type="PANTHER" id="PTHR35800">
    <property type="entry name" value="PROTEIN JAG"/>
    <property type="match status" value="1"/>
</dbReference>
<evidence type="ECO:0000256" key="1">
    <source>
        <dbReference type="ARBA" id="ARBA00022490"/>
    </source>
</evidence>
<dbReference type="PROSITE" id="PS51061">
    <property type="entry name" value="R3H"/>
    <property type="match status" value="1"/>
</dbReference>
<keyword evidence="5 6" id="KW-0961">Cell wall biogenesis/degradation</keyword>
<dbReference type="Gene3D" id="3.30.30.80">
    <property type="entry name" value="probable RNA-binding protein from clostridium symbiosum atcc 14940"/>
    <property type="match status" value="1"/>
</dbReference>